<dbReference type="RefSeq" id="WP_133197026.1">
    <property type="nucleotide sequence ID" value="NZ_JBHUCW010000022.1"/>
</dbReference>
<reference evidence="2 3" key="1">
    <citation type="submission" date="2019-03" db="EMBL/GenBank/DDBJ databases">
        <title>Paraburkholderia sp. 4M-K11, isolated from subtropical forest soil.</title>
        <authorList>
            <person name="Gao Z.-H."/>
            <person name="Qiu L.-H."/>
        </authorList>
    </citation>
    <scope>NUCLEOTIDE SEQUENCE [LARGE SCALE GENOMIC DNA]</scope>
    <source>
        <strain evidence="2 3">4M-K11</strain>
    </source>
</reference>
<accession>A0A4R5M6B1</accession>
<keyword evidence="3" id="KW-1185">Reference proteome</keyword>
<evidence type="ECO:0000313" key="3">
    <source>
        <dbReference type="Proteomes" id="UP000295722"/>
    </source>
</evidence>
<comment type="caution">
    <text evidence="2">The sequence shown here is derived from an EMBL/GenBank/DDBJ whole genome shotgun (WGS) entry which is preliminary data.</text>
</comment>
<sequence>MAAKTLRLSAFNAKRLQEGWTRIAELSDFSAFTNFVNYSANENHARFGSFVMKQVKDIYLEVQKQAGPEARNPGPIAFILDEGVNQKFVSLVKTTEDTVLLWSFDRAPFTAFRRTKGIVSNDGNPETEADVIMTAVTLGFAGAYIAESGSPIQFDMDPLEGAKEPAKTKQFEGIVGKMDSAVAAYLTKTGKLRSEVKAGLSPGYSEGAVIMGVYSLAGKNGPKSVSAPVLSEKGKALWEKIRTLSVAQYTGRGAYTGFVDNKNTEGDTDPVGPRSTARFRTPRPRNGEPGSHPRWLPPADSPLWEGRKRADSDTLVPWGLIGGERAGVARGETGNGALNEADLTTISIRSAGMAYVDDVTTDDIAAYTHGMIQAIYKAYHLGPACEPYEIAVGDVTKKMASCLTCTLFMNAAGYPPTSIHLGRGESWAPLYRPYNPNGSADEHEAAVIRDLNNAWYAKCLEWLKTGLAILDDTRITKDHQASRDAVSRYLDSNQADPTVGGVLVLDAVTIHAGELDRLGRTLK</sequence>
<feature type="region of interest" description="Disordered" evidence="1">
    <location>
        <begin position="260"/>
        <end position="306"/>
    </location>
</feature>
<name>A0A4R5M6B1_9BURK</name>
<proteinExistence type="predicted"/>
<organism evidence="2 3">
    <name type="scientific">Paraburkholderia silviterrae</name>
    <dbReference type="NCBI Taxonomy" id="2528715"/>
    <lineage>
        <taxon>Bacteria</taxon>
        <taxon>Pseudomonadati</taxon>
        <taxon>Pseudomonadota</taxon>
        <taxon>Betaproteobacteria</taxon>
        <taxon>Burkholderiales</taxon>
        <taxon>Burkholderiaceae</taxon>
        <taxon>Paraburkholderia</taxon>
    </lineage>
</organism>
<dbReference type="AlphaFoldDB" id="A0A4R5M6B1"/>
<gene>
    <name evidence="2" type="ORF">EYW47_22340</name>
</gene>
<dbReference type="OrthoDB" id="6058061at2"/>
<dbReference type="EMBL" id="SMRP01000012">
    <property type="protein sequence ID" value="TDG21116.1"/>
    <property type="molecule type" value="Genomic_DNA"/>
</dbReference>
<dbReference type="Proteomes" id="UP000295722">
    <property type="component" value="Unassembled WGS sequence"/>
</dbReference>
<protein>
    <submittedName>
        <fullName evidence="2">Uncharacterized protein</fullName>
    </submittedName>
</protein>
<evidence type="ECO:0000256" key="1">
    <source>
        <dbReference type="SAM" id="MobiDB-lite"/>
    </source>
</evidence>
<evidence type="ECO:0000313" key="2">
    <source>
        <dbReference type="EMBL" id="TDG21116.1"/>
    </source>
</evidence>